<dbReference type="Proteomes" id="UP000298602">
    <property type="component" value="Chromosome"/>
</dbReference>
<organism evidence="9 10">
    <name type="scientific">Desulfoglaeba alkanexedens ALDC</name>
    <dbReference type="NCBI Taxonomy" id="980445"/>
    <lineage>
        <taxon>Bacteria</taxon>
        <taxon>Pseudomonadati</taxon>
        <taxon>Thermodesulfobacteriota</taxon>
        <taxon>Syntrophobacteria</taxon>
        <taxon>Syntrophobacterales</taxon>
        <taxon>Syntrophobacteraceae</taxon>
        <taxon>Desulfoglaeba</taxon>
    </lineage>
</organism>
<accession>A0A4P8KZI8</accession>
<comment type="pathway">
    <text evidence="1 7">Cofactor biosynthesis; molybdopterin biosynthesis.</text>
</comment>
<reference evidence="9 10" key="1">
    <citation type="submission" date="2019-05" db="EMBL/GenBank/DDBJ databases">
        <title>The Complete Genome Sequence of the n-alkane-degrading Desulfoglaeba alkanexedens ALDC reveals multiple alkylsuccinate synthase gene clusters.</title>
        <authorList>
            <person name="Callaghan A.V."/>
            <person name="Davidova I.A."/>
            <person name="Duncan K.E."/>
            <person name="Morris B."/>
            <person name="McInerney M.J."/>
        </authorList>
    </citation>
    <scope>NUCLEOTIDE SEQUENCE [LARGE SCALE GENOMIC DNA]</scope>
    <source>
        <strain evidence="9 10">ALDC</strain>
    </source>
</reference>
<reference evidence="9 10" key="2">
    <citation type="submission" date="2019-05" db="EMBL/GenBank/DDBJ databases">
        <authorList>
            <person name="Suflita J.M."/>
            <person name="Marks C.R."/>
        </authorList>
    </citation>
    <scope>NUCLEOTIDE SEQUENCE [LARGE SCALE GENOMIC DNA]</scope>
    <source>
        <strain evidence="9 10">ALDC</strain>
    </source>
</reference>
<dbReference type="RefSeq" id="WP_137422848.1">
    <property type="nucleotide sequence ID" value="NZ_CP040098.1"/>
</dbReference>
<dbReference type="EMBL" id="CP040098">
    <property type="protein sequence ID" value="QCQ20878.1"/>
    <property type="molecule type" value="Genomic_DNA"/>
</dbReference>
<evidence type="ECO:0000259" key="8">
    <source>
        <dbReference type="SMART" id="SM00852"/>
    </source>
</evidence>
<dbReference type="SMART" id="SM00852">
    <property type="entry name" value="MoCF_biosynth"/>
    <property type="match status" value="1"/>
</dbReference>
<dbReference type="NCBIfam" id="TIGR00177">
    <property type="entry name" value="molyb_syn"/>
    <property type="match status" value="1"/>
</dbReference>
<comment type="function">
    <text evidence="7">May be involved in the biosynthesis of molybdopterin.</text>
</comment>
<dbReference type="PANTHER" id="PTHR43764">
    <property type="entry name" value="MOLYBDENUM COFACTOR BIOSYNTHESIS"/>
    <property type="match status" value="1"/>
</dbReference>
<feature type="domain" description="MoaB/Mog" evidence="8">
    <location>
        <begin position="21"/>
        <end position="165"/>
    </location>
</feature>
<keyword evidence="4 7" id="KW-0501">Molybdenum cofactor biosynthesis</keyword>
<name>A0A4P8KZI8_9BACT</name>
<evidence type="ECO:0000256" key="1">
    <source>
        <dbReference type="ARBA" id="ARBA00005046"/>
    </source>
</evidence>
<protein>
    <recommendedName>
        <fullName evidence="3 7">Molybdenum cofactor biosynthesis protein B</fullName>
    </recommendedName>
</protein>
<comment type="catalytic activity">
    <reaction evidence="5">
        <text>molybdopterin + ATP + H(+) = adenylyl-molybdopterin + diphosphate</text>
        <dbReference type="Rhea" id="RHEA:31331"/>
        <dbReference type="ChEBI" id="CHEBI:15378"/>
        <dbReference type="ChEBI" id="CHEBI:30616"/>
        <dbReference type="ChEBI" id="CHEBI:33019"/>
        <dbReference type="ChEBI" id="CHEBI:58698"/>
        <dbReference type="ChEBI" id="CHEBI:62727"/>
        <dbReference type="EC" id="2.7.7.75"/>
    </reaction>
</comment>
<dbReference type="PROSITE" id="PS01078">
    <property type="entry name" value="MOCF_BIOSYNTHESIS_1"/>
    <property type="match status" value="1"/>
</dbReference>
<dbReference type="PANTHER" id="PTHR43764:SF1">
    <property type="entry name" value="MOLYBDOPTERIN MOLYBDOTRANSFERASE"/>
    <property type="match status" value="1"/>
</dbReference>
<dbReference type="InterPro" id="IPR012245">
    <property type="entry name" value="MoaB"/>
</dbReference>
<dbReference type="KEGG" id="dax:FDQ92_00885"/>
<proteinExistence type="inferred from homology"/>
<evidence type="ECO:0000256" key="3">
    <source>
        <dbReference type="ARBA" id="ARBA00015262"/>
    </source>
</evidence>
<dbReference type="Gene3D" id="3.40.980.10">
    <property type="entry name" value="MoaB/Mog-like domain"/>
    <property type="match status" value="1"/>
</dbReference>
<comment type="function">
    <text evidence="6">Catalyzes the adenylation of molybdopterin as part of the biosynthesis of the molybdenum-cofactor.</text>
</comment>
<dbReference type="CDD" id="cd00886">
    <property type="entry name" value="MogA_MoaB"/>
    <property type="match status" value="1"/>
</dbReference>
<keyword evidence="10" id="KW-1185">Reference proteome</keyword>
<gene>
    <name evidence="9" type="ORF">FDQ92_00885</name>
</gene>
<evidence type="ECO:0000313" key="9">
    <source>
        <dbReference type="EMBL" id="QCQ20878.1"/>
    </source>
</evidence>
<evidence type="ECO:0000256" key="7">
    <source>
        <dbReference type="PIRNR" id="PIRNR006443"/>
    </source>
</evidence>
<dbReference type="InterPro" id="IPR051920">
    <property type="entry name" value="MPT_Adenylyltrnsfr/MoaC-Rel"/>
</dbReference>
<evidence type="ECO:0000256" key="5">
    <source>
        <dbReference type="ARBA" id="ARBA00051131"/>
    </source>
</evidence>
<evidence type="ECO:0000256" key="2">
    <source>
        <dbReference type="ARBA" id="ARBA00006112"/>
    </source>
</evidence>
<evidence type="ECO:0000256" key="4">
    <source>
        <dbReference type="ARBA" id="ARBA00023150"/>
    </source>
</evidence>
<dbReference type="GO" id="GO:0006777">
    <property type="term" value="P:Mo-molybdopterin cofactor biosynthetic process"/>
    <property type="evidence" value="ECO:0007669"/>
    <property type="project" value="UniProtKB-UniRule"/>
</dbReference>
<dbReference type="UniPathway" id="UPA00344"/>
<evidence type="ECO:0000313" key="10">
    <source>
        <dbReference type="Proteomes" id="UP000298602"/>
    </source>
</evidence>
<dbReference type="GO" id="GO:0061598">
    <property type="term" value="F:molybdopterin adenylyltransferase activity"/>
    <property type="evidence" value="ECO:0007669"/>
    <property type="project" value="UniProtKB-EC"/>
</dbReference>
<sequence>MRKDVTLQTRANAVDHDRTAAVVTVSDRGFRGEREDRSGDALEARLVEAGYQVVERVLVPDEAPAVSHALRTLSDERSVALVLTTGGTGVAPRDVTPEGTAAVLEKTVPGMAEAMRAASLAKTPHAMISRALAGIRRRTLIVNLPGSPKGAVENLEVILPALPHALAKIQGDPTECGAPID</sequence>
<dbReference type="AlphaFoldDB" id="A0A4P8KZI8"/>
<dbReference type="OrthoDB" id="9784492at2"/>
<dbReference type="Pfam" id="PF00994">
    <property type="entry name" value="MoCF_biosynth"/>
    <property type="match status" value="1"/>
</dbReference>
<dbReference type="SUPFAM" id="SSF53218">
    <property type="entry name" value="Molybdenum cofactor biosynthesis proteins"/>
    <property type="match status" value="1"/>
</dbReference>
<evidence type="ECO:0000256" key="6">
    <source>
        <dbReference type="ARBA" id="ARBA00058212"/>
    </source>
</evidence>
<comment type="similarity">
    <text evidence="2 7">Belongs to the MoaB/Mog family.</text>
</comment>
<dbReference type="InterPro" id="IPR036425">
    <property type="entry name" value="MoaB/Mog-like_dom_sf"/>
</dbReference>
<dbReference type="PIRSF" id="PIRSF006443">
    <property type="entry name" value="MoaB"/>
    <property type="match status" value="1"/>
</dbReference>
<dbReference type="InterPro" id="IPR001453">
    <property type="entry name" value="MoaB/Mog_dom"/>
</dbReference>
<dbReference type="InterPro" id="IPR008284">
    <property type="entry name" value="MoCF_biosynth_CS"/>
</dbReference>